<evidence type="ECO:0000313" key="2">
    <source>
        <dbReference type="EMBL" id="KPU42166.1"/>
    </source>
</evidence>
<dbReference type="GO" id="GO:0006508">
    <property type="term" value="P:proteolysis"/>
    <property type="evidence" value="ECO:0007669"/>
    <property type="project" value="UniProtKB-KW"/>
</dbReference>
<reference evidence="2 3" key="1">
    <citation type="submission" date="2015-09" db="EMBL/GenBank/DDBJ databases">
        <title>Genome sequence of Oxobacter pfennigii DSM 3222.</title>
        <authorList>
            <person name="Poehlein A."/>
            <person name="Bengelsdorf F.R."/>
            <person name="Schiel-Bengelsdorf B."/>
            <person name="Duerre P."/>
            <person name="Daniel R."/>
        </authorList>
    </citation>
    <scope>NUCLEOTIDE SEQUENCE [LARGE SCALE GENOMIC DNA]</scope>
    <source>
        <strain evidence="2 3">DSM 3222</strain>
    </source>
</reference>
<dbReference type="EMBL" id="LKET01000068">
    <property type="protein sequence ID" value="KPU42166.1"/>
    <property type="molecule type" value="Genomic_DNA"/>
</dbReference>
<protein>
    <submittedName>
        <fullName evidence="2">Caudovirus prohead protease</fullName>
    </submittedName>
</protein>
<dbReference type="Proteomes" id="UP000050326">
    <property type="component" value="Unassembled WGS sequence"/>
</dbReference>
<keyword evidence="2" id="KW-0378">Hydrolase</keyword>
<organism evidence="2 3">
    <name type="scientific">Oxobacter pfennigii</name>
    <dbReference type="NCBI Taxonomy" id="36849"/>
    <lineage>
        <taxon>Bacteria</taxon>
        <taxon>Bacillati</taxon>
        <taxon>Bacillota</taxon>
        <taxon>Clostridia</taxon>
        <taxon>Eubacteriales</taxon>
        <taxon>Clostridiaceae</taxon>
        <taxon>Oxobacter</taxon>
    </lineage>
</organism>
<keyword evidence="3" id="KW-1185">Reference proteome</keyword>
<evidence type="ECO:0000313" key="3">
    <source>
        <dbReference type="Proteomes" id="UP000050326"/>
    </source>
</evidence>
<accession>A0A0P8W422</accession>
<dbReference type="GO" id="GO:0008233">
    <property type="term" value="F:peptidase activity"/>
    <property type="evidence" value="ECO:0007669"/>
    <property type="project" value="UniProtKB-KW"/>
</dbReference>
<feature type="region of interest" description="Disordered" evidence="1">
    <location>
        <begin position="156"/>
        <end position="179"/>
    </location>
</feature>
<name>A0A0P8W422_9CLOT</name>
<dbReference type="AlphaFoldDB" id="A0A0P8W422"/>
<gene>
    <name evidence="2" type="ORF">OXPF_39450</name>
</gene>
<keyword evidence="2" id="KW-0645">Protease</keyword>
<dbReference type="STRING" id="36849.OXPF_39450"/>
<evidence type="ECO:0000256" key="1">
    <source>
        <dbReference type="SAM" id="MobiDB-lite"/>
    </source>
</evidence>
<sequence length="202" mass="22736">MRTIAAQIRAVNDESRTMELSFSSELAYDRWYGPEILLHDETAVDLKRLTEVGTVLFTHGRDPKFGRLPIAKIEKVWIDASERKCKALVTFDDDEESDKIYQKVKKDMLKGVSVGYAVSSWEEVSAGKTSSNGRFTGPCYIALKWEPLEISLEPTPADPSVGLGRNMDEPPEVNPKERSNSQALANLSLYERQIQINQNILS</sequence>
<proteinExistence type="predicted"/>
<comment type="caution">
    <text evidence="2">The sequence shown here is derived from an EMBL/GenBank/DDBJ whole genome shotgun (WGS) entry which is preliminary data.</text>
</comment>